<feature type="region of interest" description="Disordered" evidence="1">
    <location>
        <begin position="217"/>
        <end position="290"/>
    </location>
</feature>
<dbReference type="RefSeq" id="XP_033582470.1">
    <property type="nucleotide sequence ID" value="XM_033713211.1"/>
</dbReference>
<organism evidence="2">
    <name type="scientific">Mytilinidion resinicola</name>
    <dbReference type="NCBI Taxonomy" id="574789"/>
    <lineage>
        <taxon>Eukaryota</taxon>
        <taxon>Fungi</taxon>
        <taxon>Dikarya</taxon>
        <taxon>Ascomycota</taxon>
        <taxon>Pezizomycotina</taxon>
        <taxon>Dothideomycetes</taxon>
        <taxon>Pleosporomycetidae</taxon>
        <taxon>Mytilinidiales</taxon>
        <taxon>Mytilinidiaceae</taxon>
        <taxon>Mytilinidion</taxon>
    </lineage>
</organism>
<evidence type="ECO:0000313" key="3">
    <source>
        <dbReference type="Proteomes" id="UP000504636"/>
    </source>
</evidence>
<evidence type="ECO:0000256" key="1">
    <source>
        <dbReference type="SAM" id="MobiDB-lite"/>
    </source>
</evidence>
<feature type="compositionally biased region" description="Basic and acidic residues" evidence="1">
    <location>
        <begin position="217"/>
        <end position="243"/>
    </location>
</feature>
<reference evidence="2 4" key="1">
    <citation type="journal article" date="2020" name="Stud. Mycol.">
        <title>101 Dothideomycetes genomes: a test case for predicting lifestyles and emergence of pathogens.</title>
        <authorList>
            <person name="Haridas S."/>
            <person name="Albert R."/>
            <person name="Binder M."/>
            <person name="Bloem J."/>
            <person name="Labutti K."/>
            <person name="Salamov A."/>
            <person name="Andreopoulos B."/>
            <person name="Baker S."/>
            <person name="Barry K."/>
            <person name="Bills G."/>
            <person name="Bluhm B."/>
            <person name="Cannon C."/>
            <person name="Castanera R."/>
            <person name="Culley D."/>
            <person name="Daum C."/>
            <person name="Ezra D."/>
            <person name="Gonzalez J."/>
            <person name="Henrissat B."/>
            <person name="Kuo A."/>
            <person name="Liang C."/>
            <person name="Lipzen A."/>
            <person name="Lutzoni F."/>
            <person name="Magnuson J."/>
            <person name="Mondo S."/>
            <person name="Nolan M."/>
            <person name="Ohm R."/>
            <person name="Pangilinan J."/>
            <person name="Park H.-J."/>
            <person name="Ramirez L."/>
            <person name="Alfaro M."/>
            <person name="Sun H."/>
            <person name="Tritt A."/>
            <person name="Yoshinaga Y."/>
            <person name="Zwiers L.-H."/>
            <person name="Turgeon B."/>
            <person name="Goodwin S."/>
            <person name="Spatafora J."/>
            <person name="Crous P."/>
            <person name="Grigoriev I."/>
        </authorList>
    </citation>
    <scope>NUCLEOTIDE SEQUENCE</scope>
    <source>
        <strain evidence="2 4">CBS 304.34</strain>
    </source>
</reference>
<keyword evidence="3" id="KW-1185">Reference proteome</keyword>
<sequence>MEETRGSSQKKRAGAPKRGEEVQANNDEAPDDEAKFNGKLLMVSQVWLWQVDSKQLNYGRIHDSNARLVASPDPWTEAEGTSLFDKLHSLWFQNQEESIENFVWQVLHQCINSSDEPVYRGPGGSETWASIFAKSIAARRLEETRRYTEFSEYIRDASKRSSLKQSKSEEERKRELKALYDISPETEELRQTRDIRNELEMIGRVFDTQDAVFKDWGKRKAKEDPDRTKKAKEDHDRTQKADPDWIQTADPDRVQKADPDRYQRADPDFAGKREGLKKLDEEAQRIEKRVSRPLHAKLRLLLMQSSSTSSSISSKSKVV</sequence>
<evidence type="ECO:0000313" key="2">
    <source>
        <dbReference type="EMBL" id="KAF2815506.1"/>
    </source>
</evidence>
<feature type="compositionally biased region" description="Basic and acidic residues" evidence="1">
    <location>
        <begin position="250"/>
        <end position="290"/>
    </location>
</feature>
<dbReference type="OrthoDB" id="341259at2759"/>
<reference evidence="4" key="2">
    <citation type="submission" date="2020-04" db="EMBL/GenBank/DDBJ databases">
        <authorList>
            <consortium name="NCBI Genome Project"/>
        </authorList>
    </citation>
    <scope>NUCLEOTIDE SEQUENCE</scope>
    <source>
        <strain evidence="4">CBS 304.34</strain>
    </source>
</reference>
<name>A0A6A6Z325_9PEZI</name>
<feature type="region of interest" description="Disordered" evidence="1">
    <location>
        <begin position="1"/>
        <end position="33"/>
    </location>
</feature>
<dbReference type="AlphaFoldDB" id="A0A6A6Z325"/>
<accession>A0A6A6Z325</accession>
<dbReference type="Proteomes" id="UP000504636">
    <property type="component" value="Unplaced"/>
</dbReference>
<protein>
    <submittedName>
        <fullName evidence="2 4">Uncharacterized protein</fullName>
    </submittedName>
</protein>
<gene>
    <name evidence="2 4" type="ORF">BDZ99DRAFT_197524</name>
</gene>
<evidence type="ECO:0000313" key="4">
    <source>
        <dbReference type="RefSeq" id="XP_033582470.1"/>
    </source>
</evidence>
<proteinExistence type="predicted"/>
<dbReference type="EMBL" id="MU003694">
    <property type="protein sequence ID" value="KAF2815506.1"/>
    <property type="molecule type" value="Genomic_DNA"/>
</dbReference>
<dbReference type="GeneID" id="54454104"/>
<reference evidence="4" key="3">
    <citation type="submission" date="2025-04" db="UniProtKB">
        <authorList>
            <consortium name="RefSeq"/>
        </authorList>
    </citation>
    <scope>IDENTIFICATION</scope>
    <source>
        <strain evidence="4">CBS 304.34</strain>
    </source>
</reference>